<name>A0A1Y2BG69_9FUNG</name>
<dbReference type="Proteomes" id="UP000193642">
    <property type="component" value="Unassembled WGS sequence"/>
</dbReference>
<dbReference type="AlphaFoldDB" id="A0A1Y2BG69"/>
<proteinExistence type="predicted"/>
<evidence type="ECO:0000313" key="1">
    <source>
        <dbReference type="EMBL" id="ORY33818.1"/>
    </source>
</evidence>
<gene>
    <name evidence="1" type="ORF">BCR33DRAFT_723027</name>
</gene>
<evidence type="ECO:0000313" key="2">
    <source>
        <dbReference type="Proteomes" id="UP000193642"/>
    </source>
</evidence>
<keyword evidence="2" id="KW-1185">Reference proteome</keyword>
<reference evidence="1 2" key="1">
    <citation type="submission" date="2016-07" db="EMBL/GenBank/DDBJ databases">
        <title>Pervasive Adenine N6-methylation of Active Genes in Fungi.</title>
        <authorList>
            <consortium name="DOE Joint Genome Institute"/>
            <person name="Mondo S.J."/>
            <person name="Dannebaum R.O."/>
            <person name="Kuo R.C."/>
            <person name="Labutti K."/>
            <person name="Haridas S."/>
            <person name="Kuo A."/>
            <person name="Salamov A."/>
            <person name="Ahrendt S.R."/>
            <person name="Lipzen A."/>
            <person name="Sullivan W."/>
            <person name="Andreopoulos W.B."/>
            <person name="Clum A."/>
            <person name="Lindquist E."/>
            <person name="Daum C."/>
            <person name="Ramamoorthy G.K."/>
            <person name="Gryganskyi A."/>
            <person name="Culley D."/>
            <person name="Magnuson J.K."/>
            <person name="James T.Y."/>
            <person name="O'Malley M.A."/>
            <person name="Stajich J.E."/>
            <person name="Spatafora J.W."/>
            <person name="Visel A."/>
            <person name="Grigoriev I.V."/>
        </authorList>
    </citation>
    <scope>NUCLEOTIDE SEQUENCE [LARGE SCALE GENOMIC DNA]</scope>
    <source>
        <strain evidence="1 2">JEL800</strain>
    </source>
</reference>
<protein>
    <submittedName>
        <fullName evidence="1">Uncharacterized protein</fullName>
    </submittedName>
</protein>
<comment type="caution">
    <text evidence="1">The sequence shown here is derived from an EMBL/GenBank/DDBJ whole genome shotgun (WGS) entry which is preliminary data.</text>
</comment>
<feature type="non-terminal residue" evidence="1">
    <location>
        <position position="90"/>
    </location>
</feature>
<sequence length="90" mass="10375">MHSASLRTLTRESSFIRIQSSTYNSLIPRFLTLLSLHSTHLYQRICIHMLQSTTPSPWKSFAQPLDQLNSYPTAFHGFKTRNTHQLKLGS</sequence>
<dbReference type="EMBL" id="MCGO01000066">
    <property type="protein sequence ID" value="ORY33818.1"/>
    <property type="molecule type" value="Genomic_DNA"/>
</dbReference>
<organism evidence="1 2">
    <name type="scientific">Rhizoclosmatium globosum</name>
    <dbReference type="NCBI Taxonomy" id="329046"/>
    <lineage>
        <taxon>Eukaryota</taxon>
        <taxon>Fungi</taxon>
        <taxon>Fungi incertae sedis</taxon>
        <taxon>Chytridiomycota</taxon>
        <taxon>Chytridiomycota incertae sedis</taxon>
        <taxon>Chytridiomycetes</taxon>
        <taxon>Chytridiales</taxon>
        <taxon>Chytriomycetaceae</taxon>
        <taxon>Rhizoclosmatium</taxon>
    </lineage>
</organism>
<accession>A0A1Y2BG69</accession>